<sequence>MFDPTAFDNMKVILEGAVYDRDFYGDILVIKRDDLMNLATLSRQYSVEFELKEPRIHKKVSGGIRLSASLENLSSELLAGYSNESSNGSTVEVFVNLLEQLTKEQAVSILTGLAGIWGEQRSIAWTTVATMMNTKQESFSSTFTISFDRLVKEDQIDDLVDMIEYLIQSLQWMETFFKRGMDQ</sequence>
<reference evidence="1 2" key="1">
    <citation type="submission" date="2018-08" db="EMBL/GenBank/DDBJ databases">
        <title>Bacillus jemisoniae sp. nov., Bacillus chryseoplanitiae sp. nov., Bacillus resnikiae sp. nov., and Bacillus frankliniae sp. nov., isolated from Viking spacecraft and associated surfaces.</title>
        <authorList>
            <person name="Seuylemezian A."/>
            <person name="Vaishampayan P."/>
        </authorList>
    </citation>
    <scope>NUCLEOTIDE SEQUENCE [LARGE SCALE GENOMIC DNA]</scope>
    <source>
        <strain evidence="1 2">MA001</strain>
    </source>
</reference>
<name>A0A398BFH1_9BACI</name>
<organism evidence="1 2">
    <name type="scientific">Peribacillus asahii</name>
    <dbReference type="NCBI Taxonomy" id="228899"/>
    <lineage>
        <taxon>Bacteria</taxon>
        <taxon>Bacillati</taxon>
        <taxon>Bacillota</taxon>
        <taxon>Bacilli</taxon>
        <taxon>Bacillales</taxon>
        <taxon>Bacillaceae</taxon>
        <taxon>Peribacillus</taxon>
    </lineage>
</organism>
<accession>A0A398BFH1</accession>
<dbReference type="Proteomes" id="UP000266016">
    <property type="component" value="Unassembled WGS sequence"/>
</dbReference>
<evidence type="ECO:0000313" key="1">
    <source>
        <dbReference type="EMBL" id="RID89129.1"/>
    </source>
</evidence>
<dbReference type="RefSeq" id="WP_119115239.1">
    <property type="nucleotide sequence ID" value="NZ_QWVS01000002.1"/>
</dbReference>
<protein>
    <submittedName>
        <fullName evidence="1">Uncharacterized protein</fullName>
    </submittedName>
</protein>
<evidence type="ECO:0000313" key="2">
    <source>
        <dbReference type="Proteomes" id="UP000266016"/>
    </source>
</evidence>
<proteinExistence type="predicted"/>
<gene>
    <name evidence="1" type="ORF">D1953_00730</name>
</gene>
<comment type="caution">
    <text evidence="1">The sequence shown here is derived from an EMBL/GenBank/DDBJ whole genome shotgun (WGS) entry which is preliminary data.</text>
</comment>
<dbReference type="AlphaFoldDB" id="A0A398BFH1"/>
<dbReference type="EMBL" id="QWVS01000002">
    <property type="protein sequence ID" value="RID89129.1"/>
    <property type="molecule type" value="Genomic_DNA"/>
</dbReference>
<keyword evidence="2" id="KW-1185">Reference proteome</keyword>